<keyword evidence="3" id="KW-1003">Cell membrane</keyword>
<keyword evidence="7 9" id="KW-0472">Membrane</keyword>
<evidence type="ECO:0000259" key="10">
    <source>
        <dbReference type="Pfam" id="PF04290"/>
    </source>
</evidence>
<protein>
    <recommendedName>
        <fullName evidence="9">TRAP transporter small permease protein</fullName>
    </recommendedName>
</protein>
<dbReference type="EMBL" id="JBHSNL010000001">
    <property type="protein sequence ID" value="MFC5545045.1"/>
    <property type="molecule type" value="Genomic_DNA"/>
</dbReference>
<reference evidence="12" key="1">
    <citation type="journal article" date="2019" name="Int. J. Syst. Evol. Microbiol.">
        <title>The Global Catalogue of Microorganisms (GCM) 10K type strain sequencing project: providing services to taxonomists for standard genome sequencing and annotation.</title>
        <authorList>
            <consortium name="The Broad Institute Genomics Platform"/>
            <consortium name="The Broad Institute Genome Sequencing Center for Infectious Disease"/>
            <person name="Wu L."/>
            <person name="Ma J."/>
        </authorList>
    </citation>
    <scope>NUCLEOTIDE SEQUENCE [LARGE SCALE GENOMIC DNA]</scope>
    <source>
        <strain evidence="12">CGMCC 4.1799</strain>
    </source>
</reference>
<dbReference type="RefSeq" id="WP_248155478.1">
    <property type="nucleotide sequence ID" value="NZ_JAKZAJ010000002.1"/>
</dbReference>
<evidence type="ECO:0000256" key="5">
    <source>
        <dbReference type="ARBA" id="ARBA00022692"/>
    </source>
</evidence>
<comment type="caution">
    <text evidence="11">The sequence shown here is derived from an EMBL/GenBank/DDBJ whole genome shotgun (WGS) entry which is preliminary data.</text>
</comment>
<feature type="transmembrane region" description="Helical" evidence="9">
    <location>
        <begin position="20"/>
        <end position="44"/>
    </location>
</feature>
<comment type="subcellular location">
    <subcellularLocation>
        <location evidence="1 9">Cell inner membrane</location>
        <topology evidence="1 9">Multi-pass membrane protein</topology>
    </subcellularLocation>
</comment>
<dbReference type="Pfam" id="PF04290">
    <property type="entry name" value="DctQ"/>
    <property type="match status" value="1"/>
</dbReference>
<feature type="transmembrane region" description="Helical" evidence="9">
    <location>
        <begin position="50"/>
        <end position="68"/>
    </location>
</feature>
<evidence type="ECO:0000256" key="6">
    <source>
        <dbReference type="ARBA" id="ARBA00022989"/>
    </source>
</evidence>
<keyword evidence="5 9" id="KW-0812">Transmembrane</keyword>
<dbReference type="PANTHER" id="PTHR35011:SF2">
    <property type="entry name" value="2,3-DIKETO-L-GULONATE TRAP TRANSPORTER SMALL PERMEASE PROTEIN YIAM"/>
    <property type="match status" value="1"/>
</dbReference>
<evidence type="ECO:0000256" key="8">
    <source>
        <dbReference type="ARBA" id="ARBA00038436"/>
    </source>
</evidence>
<evidence type="ECO:0000313" key="12">
    <source>
        <dbReference type="Proteomes" id="UP001596055"/>
    </source>
</evidence>
<dbReference type="InterPro" id="IPR007387">
    <property type="entry name" value="TRAP_DctQ"/>
</dbReference>
<keyword evidence="2 9" id="KW-0813">Transport</keyword>
<organism evidence="11 12">
    <name type="scientific">Marinobacter koreensis</name>
    <dbReference type="NCBI Taxonomy" id="335974"/>
    <lineage>
        <taxon>Bacteria</taxon>
        <taxon>Pseudomonadati</taxon>
        <taxon>Pseudomonadota</taxon>
        <taxon>Gammaproteobacteria</taxon>
        <taxon>Pseudomonadales</taxon>
        <taxon>Marinobacteraceae</taxon>
        <taxon>Marinobacter</taxon>
    </lineage>
</organism>
<evidence type="ECO:0000256" key="2">
    <source>
        <dbReference type="ARBA" id="ARBA00022448"/>
    </source>
</evidence>
<gene>
    <name evidence="11" type="ORF">ACFPQA_08285</name>
</gene>
<dbReference type="Proteomes" id="UP001596055">
    <property type="component" value="Unassembled WGS sequence"/>
</dbReference>
<accession>A0ABW0RN59</accession>
<evidence type="ECO:0000313" key="11">
    <source>
        <dbReference type="EMBL" id="MFC5545045.1"/>
    </source>
</evidence>
<sequence>MLRWITHMDRAVAAVLKPVLAGGIAALIAVITLQIVSRVLFSAVGWTEEVARFLLVWLTFLGAVLAWAQRRHIVVTVLVDRLPPAVRRWLSALALACAVAALVALAWIGYQYMIMQSYQKSASLRVPMMYIYAVIPLSACLMALLGLADLVRMCRGGMLSEPDDDSATDSGEGEGKA</sequence>
<evidence type="ECO:0000256" key="3">
    <source>
        <dbReference type="ARBA" id="ARBA00022475"/>
    </source>
</evidence>
<keyword evidence="12" id="KW-1185">Reference proteome</keyword>
<evidence type="ECO:0000256" key="4">
    <source>
        <dbReference type="ARBA" id="ARBA00022519"/>
    </source>
</evidence>
<feature type="transmembrane region" description="Helical" evidence="9">
    <location>
        <begin position="130"/>
        <end position="151"/>
    </location>
</feature>
<comment type="function">
    <text evidence="9">Part of the tripartite ATP-independent periplasmic (TRAP) transport system.</text>
</comment>
<dbReference type="InterPro" id="IPR055348">
    <property type="entry name" value="DctQ"/>
</dbReference>
<feature type="domain" description="Tripartite ATP-independent periplasmic transporters DctQ component" evidence="10">
    <location>
        <begin position="27"/>
        <end position="155"/>
    </location>
</feature>
<comment type="similarity">
    <text evidence="8 9">Belongs to the TRAP transporter small permease family.</text>
</comment>
<comment type="subunit">
    <text evidence="9">The complex comprises the extracytoplasmic solute receptor protein and the two transmembrane proteins.</text>
</comment>
<keyword evidence="6 9" id="KW-1133">Transmembrane helix</keyword>
<evidence type="ECO:0000256" key="7">
    <source>
        <dbReference type="ARBA" id="ARBA00023136"/>
    </source>
</evidence>
<evidence type="ECO:0000256" key="1">
    <source>
        <dbReference type="ARBA" id="ARBA00004429"/>
    </source>
</evidence>
<keyword evidence="4 9" id="KW-0997">Cell inner membrane</keyword>
<evidence type="ECO:0000256" key="9">
    <source>
        <dbReference type="RuleBase" id="RU369079"/>
    </source>
</evidence>
<proteinExistence type="inferred from homology"/>
<feature type="transmembrane region" description="Helical" evidence="9">
    <location>
        <begin position="89"/>
        <end position="110"/>
    </location>
</feature>
<dbReference type="PANTHER" id="PTHR35011">
    <property type="entry name" value="2,3-DIKETO-L-GULONATE TRAP TRANSPORTER SMALL PERMEASE PROTEIN YIAM"/>
    <property type="match status" value="1"/>
</dbReference>
<name>A0ABW0RN59_9GAMM</name>